<sequence>MRLVGLFLVFVSFILVSCSTVIKEPKVRILKENYCSPTIAYTDYEVEVIDIKKDSVLANQLSSHDYILATHIGIKSLLSKLGESKDPIEKLELKQQINTRILLFQTEIDAVAAELDCNGERFDQLARVLDSKNNKTNTELTVATIALGAAITLSTALIKNDDLNKGINITGGIAGAGLGFLLLNPKGKKVELNNNRNLLRNVWENNNEDIAFPPALWRVMNEKSFSNEGELSLLQTLKNRWVTFAFEDNISKKQEELYFGKGGLFSSDNIHLMSDMNNELQATVRTVQQDLRSLVFNISLLK</sequence>
<dbReference type="OrthoDB" id="836646at2"/>
<dbReference type="Proteomes" id="UP000076630">
    <property type="component" value="Unassembled WGS sequence"/>
</dbReference>
<gene>
    <name evidence="1" type="ORF">AV926_09610</name>
</gene>
<evidence type="ECO:0008006" key="3">
    <source>
        <dbReference type="Google" id="ProtNLM"/>
    </source>
</evidence>
<comment type="caution">
    <text evidence="1">The sequence shown here is derived from an EMBL/GenBank/DDBJ whole genome shotgun (WGS) entry which is preliminary data.</text>
</comment>
<accession>A0A163Z529</accession>
<dbReference type="PROSITE" id="PS51257">
    <property type="entry name" value="PROKAR_LIPOPROTEIN"/>
    <property type="match status" value="1"/>
</dbReference>
<organism evidence="1 2">
    <name type="scientific">Myroides marinus</name>
    <dbReference type="NCBI Taxonomy" id="703342"/>
    <lineage>
        <taxon>Bacteria</taxon>
        <taxon>Pseudomonadati</taxon>
        <taxon>Bacteroidota</taxon>
        <taxon>Flavobacteriia</taxon>
        <taxon>Flavobacteriales</taxon>
        <taxon>Flavobacteriaceae</taxon>
        <taxon>Myroides</taxon>
    </lineage>
</organism>
<evidence type="ECO:0000313" key="1">
    <source>
        <dbReference type="EMBL" id="KZE81017.1"/>
    </source>
</evidence>
<protein>
    <recommendedName>
        <fullName evidence="3">Lipoprotein</fullName>
    </recommendedName>
</protein>
<dbReference type="EMBL" id="LQNU01000054">
    <property type="protein sequence ID" value="KZE81017.1"/>
    <property type="molecule type" value="Genomic_DNA"/>
</dbReference>
<dbReference type="RefSeq" id="WP_038986778.1">
    <property type="nucleotide sequence ID" value="NZ_JWJO01000031.1"/>
</dbReference>
<evidence type="ECO:0000313" key="2">
    <source>
        <dbReference type="Proteomes" id="UP000076630"/>
    </source>
</evidence>
<keyword evidence="2" id="KW-1185">Reference proteome</keyword>
<reference evidence="1 2" key="1">
    <citation type="submission" date="2016-01" db="EMBL/GenBank/DDBJ databases">
        <title>Whole genome sequencing of Myroides marinus L41.</title>
        <authorList>
            <person name="Hong K.W."/>
        </authorList>
    </citation>
    <scope>NUCLEOTIDE SEQUENCE [LARGE SCALE GENOMIC DNA]</scope>
    <source>
        <strain evidence="1 2">L41</strain>
    </source>
</reference>
<proteinExistence type="predicted"/>
<dbReference type="AlphaFoldDB" id="A0A163Z529"/>
<name>A0A163Z529_9FLAO</name>